<comment type="pathway">
    <text evidence="1 5">Carotenoid biosynthesis.</text>
</comment>
<evidence type="ECO:0000256" key="5">
    <source>
        <dbReference type="RuleBase" id="RU362075"/>
    </source>
</evidence>
<dbReference type="RefSeq" id="WP_160905703.1">
    <property type="nucleotide sequence ID" value="NZ_WVHS01000001.1"/>
</dbReference>
<dbReference type="NCBIfam" id="NF042421">
    <property type="entry name" value="hydcarot_desat_CrtD"/>
    <property type="match status" value="1"/>
</dbReference>
<dbReference type="NCBIfam" id="TIGR02734">
    <property type="entry name" value="crtI_fam"/>
    <property type="match status" value="1"/>
</dbReference>
<evidence type="ECO:0000256" key="4">
    <source>
        <dbReference type="ARBA" id="ARBA00023002"/>
    </source>
</evidence>
<reference evidence="7 8" key="1">
    <citation type="submission" date="2019-11" db="EMBL/GenBank/DDBJ databases">
        <title>Pedobacter sp. HMF7056 Genome sequencing and assembly.</title>
        <authorList>
            <person name="Kang H."/>
            <person name="Kim H."/>
            <person name="Joh K."/>
        </authorList>
    </citation>
    <scope>NUCLEOTIDE SEQUENCE [LARGE SCALE GENOMIC DNA]</scope>
    <source>
        <strain evidence="7 8">HMF7056</strain>
    </source>
</reference>
<organism evidence="7 8">
    <name type="scientific">Hufsiella ginkgonis</name>
    <dbReference type="NCBI Taxonomy" id="2695274"/>
    <lineage>
        <taxon>Bacteria</taxon>
        <taxon>Pseudomonadati</taxon>
        <taxon>Bacteroidota</taxon>
        <taxon>Sphingobacteriia</taxon>
        <taxon>Sphingobacteriales</taxon>
        <taxon>Sphingobacteriaceae</taxon>
        <taxon>Hufsiella</taxon>
    </lineage>
</organism>
<protein>
    <submittedName>
        <fullName evidence="7">Phytoene desaturase</fullName>
    </submittedName>
</protein>
<dbReference type="InterPro" id="IPR054840">
    <property type="entry name" value="hydcarot_desat_CrtD"/>
</dbReference>
<name>A0A7K1XUU2_9SPHI</name>
<feature type="domain" description="Amine oxidase" evidence="6">
    <location>
        <begin position="11"/>
        <end position="483"/>
    </location>
</feature>
<dbReference type="InterPro" id="IPR014105">
    <property type="entry name" value="Carotenoid/retinoid_OxRdtase"/>
</dbReference>
<evidence type="ECO:0000256" key="2">
    <source>
        <dbReference type="ARBA" id="ARBA00006046"/>
    </source>
</evidence>
<gene>
    <name evidence="7" type="primary">crtI</name>
    <name evidence="7" type="ORF">GS398_05540</name>
</gene>
<accession>A0A7K1XUU2</accession>
<dbReference type="SUPFAM" id="SSF51905">
    <property type="entry name" value="FAD/NAD(P)-binding domain"/>
    <property type="match status" value="1"/>
</dbReference>
<evidence type="ECO:0000259" key="6">
    <source>
        <dbReference type="Pfam" id="PF01593"/>
    </source>
</evidence>
<dbReference type="EMBL" id="WVHS01000001">
    <property type="protein sequence ID" value="MXV14752.1"/>
    <property type="molecule type" value="Genomic_DNA"/>
</dbReference>
<evidence type="ECO:0000256" key="3">
    <source>
        <dbReference type="ARBA" id="ARBA00022746"/>
    </source>
</evidence>
<evidence type="ECO:0000313" key="8">
    <source>
        <dbReference type="Proteomes" id="UP000451233"/>
    </source>
</evidence>
<dbReference type="AlphaFoldDB" id="A0A7K1XUU2"/>
<dbReference type="GO" id="GO:0016491">
    <property type="term" value="F:oxidoreductase activity"/>
    <property type="evidence" value="ECO:0007669"/>
    <property type="project" value="UniProtKB-KW"/>
</dbReference>
<keyword evidence="4 5" id="KW-0560">Oxidoreductase</keyword>
<evidence type="ECO:0000256" key="1">
    <source>
        <dbReference type="ARBA" id="ARBA00004829"/>
    </source>
</evidence>
<dbReference type="InterPro" id="IPR036188">
    <property type="entry name" value="FAD/NAD-bd_sf"/>
</dbReference>
<dbReference type="Pfam" id="PF01593">
    <property type="entry name" value="Amino_oxidase"/>
    <property type="match status" value="1"/>
</dbReference>
<dbReference type="PANTHER" id="PTHR43734">
    <property type="entry name" value="PHYTOENE DESATURASE"/>
    <property type="match status" value="1"/>
</dbReference>
<proteinExistence type="inferred from homology"/>
<evidence type="ECO:0000313" key="7">
    <source>
        <dbReference type="EMBL" id="MXV14752.1"/>
    </source>
</evidence>
<comment type="caution">
    <text evidence="7">The sequence shown here is derived from an EMBL/GenBank/DDBJ whole genome shotgun (WGS) entry which is preliminary data.</text>
</comment>
<dbReference type="GO" id="GO:0016117">
    <property type="term" value="P:carotenoid biosynthetic process"/>
    <property type="evidence" value="ECO:0007669"/>
    <property type="project" value="UniProtKB-KW"/>
</dbReference>
<dbReference type="PANTHER" id="PTHR43734:SF7">
    <property type="entry name" value="4,4'-DIAPONEUROSPORENE OXYGENASE"/>
    <property type="match status" value="1"/>
</dbReference>
<dbReference type="Proteomes" id="UP000451233">
    <property type="component" value="Unassembled WGS sequence"/>
</dbReference>
<comment type="similarity">
    <text evidence="2 5">Belongs to the carotenoid/retinoid oxidoreductase family.</text>
</comment>
<sequence length="491" mass="54462">MPKLIVIGAGVAGIATAIRAAVQGYDVTVFEQNSYPGGKLAEIRENGFRFDAGPSLFTMPQYVDELFLLAGKNPRDYFTCSKLDLVCNYFYEDGTSISAWADADRFAREVAAHTADNAVAVKKFLAKSGEIYGITSPVFLERSLHKVRSYLNLQTLRSLLRLPAIDPFRTMNEANSRRFRDAKTIQLFNRYATYNGSDPYQAPATLNVIPHLEHHFGAWFPQGGMYNITRALVRLAEELQVTFEYNAPVQEIMLSSRKVTGITSRGQFHPADAVVSNMDVYFTYTRLLKKIRPPKHILRQERSSSALIFYWGISGAVGESLDLHNIFFSEDYAAEFNAIWKAQRIYEDPTVYVNISAKLEAADAPPGCENWFVMINVPADSGQDWEQLTNEARKHVLTKLSRNLGKDVASAIVSESVLGPRGIGKNTSSYRGSIYGTSSNSKYAAFLRHANRSATVHGLYFAGGSVHPGGGIPLALLSAKIVAGMLRQVKR</sequence>
<keyword evidence="3 5" id="KW-0125">Carotenoid biosynthesis</keyword>
<dbReference type="InterPro" id="IPR002937">
    <property type="entry name" value="Amino_oxidase"/>
</dbReference>
<dbReference type="Gene3D" id="3.50.50.60">
    <property type="entry name" value="FAD/NAD(P)-binding domain"/>
    <property type="match status" value="2"/>
</dbReference>
<keyword evidence="8" id="KW-1185">Reference proteome</keyword>